<sequence length="644" mass="72153">MDMTSSITPVRIGKTRITDPLFGAYVDMVAEKVIPYQWEALNDRIPGVEKGYCIENFRVAAGLQPGHHQGAIFQDTDLYKWLEAVAFCIEYGAGEKFVPIADEVIALMEKAQEPDGYLNTYFTIECPEKKWTNLTEGHELYGCGHLIEAAVAYYNATGKDKLLNIACRFADLVDRTFGAEDGKCHGYPGHQEIELALVKLYKVTGEKRYLNLANYFIRQRGTKPNYLLEEMKGRKGRNVFPEFAEYDDLYAQTHEKPVEQTTAVGHAVRAVYMYTAMADLARELDDQEMLRACQTLYDNITTRRMYITGGIGSSGKLERFTTDYDLPNDRMYCESCASVGLMMFSQRMGNFLEDARFYDTVERALCNTVLGGISKDADRYFYVNPLEVWPDNCLPSTSMSHVKPVRQGWFSCACCPPNIARTLASLGQYIYAQSDDSVYVNMFISSKLDTQVGDKTLGLDMQADYMNGGDVTIRVTAPENAGLTLKVRIPWYLENPMVNGEKAVTHRGYVTVPVNCDTQVVISGSVKAKFVAANRNVRADVGKVALMKGPYVYCLEQVDNGCNLASLFVSPEASISEAAPEESLPGNLPTLLVSGERLVETIATHDLYGNPAFRMERVTLKAIPYPLWCNREPGEMMVWLHARV</sequence>
<reference evidence="4" key="1">
    <citation type="submission" date="2020-10" db="EMBL/GenBank/DDBJ databases">
        <authorList>
            <person name="Gilroy R."/>
        </authorList>
    </citation>
    <scope>NUCLEOTIDE SEQUENCE</scope>
    <source>
        <strain evidence="4">13361</strain>
    </source>
</reference>
<dbReference type="GO" id="GO:0005975">
    <property type="term" value="P:carbohydrate metabolic process"/>
    <property type="evidence" value="ECO:0007669"/>
    <property type="project" value="InterPro"/>
</dbReference>
<evidence type="ECO:0000259" key="2">
    <source>
        <dbReference type="Pfam" id="PF20736"/>
    </source>
</evidence>
<dbReference type="InterPro" id="IPR012341">
    <property type="entry name" value="6hp_glycosidase-like_sf"/>
</dbReference>
<dbReference type="PANTHER" id="PTHR43465">
    <property type="entry name" value="DUF1680 DOMAIN PROTEIN (AFU_ORTHOLOGUE AFUA_1G08910)"/>
    <property type="match status" value="1"/>
</dbReference>
<feature type="domain" description="Non-reducing end beta-L-arabinofuranosidase-like GH127 catalytic" evidence="1">
    <location>
        <begin position="16"/>
        <end position="427"/>
    </location>
</feature>
<reference evidence="4" key="2">
    <citation type="journal article" date="2021" name="PeerJ">
        <title>Extensive microbial diversity within the chicken gut microbiome revealed by metagenomics and culture.</title>
        <authorList>
            <person name="Gilroy R."/>
            <person name="Ravi A."/>
            <person name="Getino M."/>
            <person name="Pursley I."/>
            <person name="Horton D.L."/>
            <person name="Alikhan N.F."/>
            <person name="Baker D."/>
            <person name="Gharbi K."/>
            <person name="Hall N."/>
            <person name="Watson M."/>
            <person name="Adriaenssens E.M."/>
            <person name="Foster-Nyarko E."/>
            <person name="Jarju S."/>
            <person name="Secka A."/>
            <person name="Antonio M."/>
            <person name="Oren A."/>
            <person name="Chaudhuri R.R."/>
            <person name="La Ragione R."/>
            <person name="Hildebrand F."/>
            <person name="Pallen M.J."/>
        </authorList>
    </citation>
    <scope>NUCLEOTIDE SEQUENCE</scope>
    <source>
        <strain evidence="4">13361</strain>
    </source>
</reference>
<dbReference type="AlphaFoldDB" id="A0A9D0Z3X0"/>
<keyword evidence="4" id="KW-0378">Hydrolase</keyword>
<dbReference type="InterPro" id="IPR049174">
    <property type="entry name" value="Beta-AFase-like"/>
</dbReference>
<dbReference type="SUPFAM" id="SSF48208">
    <property type="entry name" value="Six-hairpin glycosidases"/>
    <property type="match status" value="1"/>
</dbReference>
<comment type="caution">
    <text evidence="4">The sequence shown here is derived from an EMBL/GenBank/DDBJ whole genome shotgun (WGS) entry which is preliminary data.</text>
</comment>
<dbReference type="Pfam" id="PF20737">
    <property type="entry name" value="Glyco_hydro127C"/>
    <property type="match status" value="1"/>
</dbReference>
<protein>
    <submittedName>
        <fullName evidence="4">Glycoside hydrolase family 127 protein</fullName>
    </submittedName>
</protein>
<name>A0A9D0Z3X0_9FIRM</name>
<evidence type="ECO:0000313" key="4">
    <source>
        <dbReference type="EMBL" id="HIQ67423.1"/>
    </source>
</evidence>
<evidence type="ECO:0000259" key="3">
    <source>
        <dbReference type="Pfam" id="PF20737"/>
    </source>
</evidence>
<evidence type="ECO:0000259" key="1">
    <source>
        <dbReference type="Pfam" id="PF07944"/>
    </source>
</evidence>
<dbReference type="Gene3D" id="1.50.10.10">
    <property type="match status" value="1"/>
</dbReference>
<dbReference type="Proteomes" id="UP000886796">
    <property type="component" value="Unassembled WGS sequence"/>
</dbReference>
<dbReference type="InterPro" id="IPR049046">
    <property type="entry name" value="Beta-AFase-like_GH127_middle"/>
</dbReference>
<dbReference type="EMBL" id="DVFK01000040">
    <property type="protein sequence ID" value="HIQ67423.1"/>
    <property type="molecule type" value="Genomic_DNA"/>
</dbReference>
<dbReference type="PANTHER" id="PTHR43465:SF2">
    <property type="entry name" value="DUF1680 DOMAIN PROTEIN (AFU_ORTHOLOGUE AFUA_1G08910)"/>
    <property type="match status" value="1"/>
</dbReference>
<gene>
    <name evidence="4" type="ORF">IAB74_02795</name>
</gene>
<organism evidence="4 5">
    <name type="scientific">Candidatus Faecousia excrementigallinarum</name>
    <dbReference type="NCBI Taxonomy" id="2840806"/>
    <lineage>
        <taxon>Bacteria</taxon>
        <taxon>Bacillati</taxon>
        <taxon>Bacillota</taxon>
        <taxon>Clostridia</taxon>
        <taxon>Eubacteriales</taxon>
        <taxon>Oscillospiraceae</taxon>
        <taxon>Faecousia</taxon>
    </lineage>
</organism>
<dbReference type="Pfam" id="PF20736">
    <property type="entry name" value="Glyco_hydro127M"/>
    <property type="match status" value="1"/>
</dbReference>
<dbReference type="InterPro" id="IPR008928">
    <property type="entry name" value="6-hairpin_glycosidase_sf"/>
</dbReference>
<feature type="domain" description="Non-reducing end beta-L-arabinofuranosidase-like GH127 middle" evidence="2">
    <location>
        <begin position="438"/>
        <end position="512"/>
    </location>
</feature>
<feature type="domain" description="Non-reducing end beta-L-arabinofuranosidase-like GH127 C-terminal" evidence="3">
    <location>
        <begin position="529"/>
        <end position="640"/>
    </location>
</feature>
<accession>A0A9D0Z3X0</accession>
<dbReference type="InterPro" id="IPR049049">
    <property type="entry name" value="Beta-AFase-like_GH127_C"/>
</dbReference>
<dbReference type="Pfam" id="PF07944">
    <property type="entry name" value="Beta-AFase-like_GH127_cat"/>
    <property type="match status" value="1"/>
</dbReference>
<dbReference type="GO" id="GO:0016787">
    <property type="term" value="F:hydrolase activity"/>
    <property type="evidence" value="ECO:0007669"/>
    <property type="project" value="UniProtKB-KW"/>
</dbReference>
<evidence type="ECO:0000313" key="5">
    <source>
        <dbReference type="Proteomes" id="UP000886796"/>
    </source>
</evidence>
<dbReference type="InterPro" id="IPR012878">
    <property type="entry name" value="Beta-AFase-like_GH127_cat"/>
</dbReference>
<proteinExistence type="predicted"/>